<comment type="similarity">
    <text evidence="2 3">Belongs to the pyridoxal phosphate-binding protein YggS/PROSC family.</text>
</comment>
<proteinExistence type="inferred from homology"/>
<dbReference type="PANTHER" id="PTHR10146">
    <property type="entry name" value="PROLINE SYNTHETASE CO-TRANSCRIBED BACTERIAL HOMOLOG PROTEIN"/>
    <property type="match status" value="1"/>
</dbReference>
<dbReference type="PIRSF" id="PIRSF004848">
    <property type="entry name" value="YBL036c_PLPDEIII"/>
    <property type="match status" value="1"/>
</dbReference>
<reference evidence="7" key="1">
    <citation type="journal article" date="2019" name="Int. J. Syst. Evol. Microbiol.">
        <title>The Global Catalogue of Microorganisms (GCM) 10K type strain sequencing project: providing services to taxonomists for standard genome sequencing and annotation.</title>
        <authorList>
            <consortium name="The Broad Institute Genomics Platform"/>
            <consortium name="The Broad Institute Genome Sequencing Center for Infectious Disease"/>
            <person name="Wu L."/>
            <person name="Ma J."/>
        </authorList>
    </citation>
    <scope>NUCLEOTIDE SEQUENCE [LARGE SCALE GENOMIC DNA]</scope>
    <source>
        <strain evidence="7">JCM 15921</strain>
    </source>
</reference>
<dbReference type="InterPro" id="IPR011078">
    <property type="entry name" value="PyrdxlP_homeostasis"/>
</dbReference>
<dbReference type="PANTHER" id="PTHR10146:SF14">
    <property type="entry name" value="PYRIDOXAL PHOSPHATE HOMEOSTASIS PROTEIN"/>
    <property type="match status" value="1"/>
</dbReference>
<evidence type="ECO:0000256" key="2">
    <source>
        <dbReference type="HAMAP-Rule" id="MF_02087"/>
    </source>
</evidence>
<evidence type="ECO:0000259" key="5">
    <source>
        <dbReference type="Pfam" id="PF01168"/>
    </source>
</evidence>
<evidence type="ECO:0000313" key="6">
    <source>
        <dbReference type="EMBL" id="GAA2128195.1"/>
    </source>
</evidence>
<gene>
    <name evidence="6" type="ORF">GCM10009825_07180</name>
</gene>
<dbReference type="Proteomes" id="UP001500102">
    <property type="component" value="Unassembled WGS sequence"/>
</dbReference>
<dbReference type="NCBIfam" id="TIGR00044">
    <property type="entry name" value="YggS family pyridoxal phosphate-dependent enzyme"/>
    <property type="match status" value="1"/>
</dbReference>
<evidence type="ECO:0000256" key="4">
    <source>
        <dbReference type="SAM" id="MobiDB-lite"/>
    </source>
</evidence>
<name>A0ABP5KD09_9MICC</name>
<dbReference type="EMBL" id="BAAAQB010000009">
    <property type="protein sequence ID" value="GAA2128195.1"/>
    <property type="molecule type" value="Genomic_DNA"/>
</dbReference>
<accession>A0ABP5KD09</accession>
<feature type="domain" description="Alanine racemase N-terminal" evidence="5">
    <location>
        <begin position="39"/>
        <end position="263"/>
    </location>
</feature>
<dbReference type="SUPFAM" id="SSF51419">
    <property type="entry name" value="PLP-binding barrel"/>
    <property type="match status" value="1"/>
</dbReference>
<dbReference type="Pfam" id="PF01168">
    <property type="entry name" value="Ala_racemase_N"/>
    <property type="match status" value="1"/>
</dbReference>
<evidence type="ECO:0000256" key="1">
    <source>
        <dbReference type="ARBA" id="ARBA00022898"/>
    </source>
</evidence>
<dbReference type="PROSITE" id="PS01211">
    <property type="entry name" value="UPF0001"/>
    <property type="match status" value="1"/>
</dbReference>
<protein>
    <recommendedName>
        <fullName evidence="2">Pyridoxal phosphate homeostasis protein</fullName>
        <shortName evidence="2">PLP homeostasis protein</shortName>
    </recommendedName>
</protein>
<feature type="modified residue" description="N6-(pyridoxal phosphate)lysine" evidence="2">
    <location>
        <position position="68"/>
    </location>
</feature>
<dbReference type="RefSeq" id="WP_344362175.1">
    <property type="nucleotide sequence ID" value="NZ_BAAAQB010000009.1"/>
</dbReference>
<keyword evidence="1 2" id="KW-0663">Pyridoxal phosphate</keyword>
<dbReference type="InterPro" id="IPR029066">
    <property type="entry name" value="PLP-binding_barrel"/>
</dbReference>
<comment type="function">
    <text evidence="2">Pyridoxal 5'-phosphate (PLP)-binding protein, which is involved in PLP homeostasis.</text>
</comment>
<sequence length="266" mass="27672">MTEPVEGRPTGLAGPPGEISGENREDALEGPRLVQLEANLSAVRRRIDAAVAAAGRQSTPPRLIVVTKFHPAQDVRRLASLGVTDVGENRDQEAAGKAAQLEDLSLNWHFIGQLQSNKAKSVVRYAGAVHSVDRAGLATALAKAMAVESDRTGRPPLDCFIQVSLEDDAGVHRGGAAPDDVPALAEQLAGAAGLRLAGVMAVAPLGADPAAAFEKLAGISGRLREQFPEAAGISAGMSQDLEQAIRFGATHLRIGSDILGPRPGLR</sequence>
<feature type="region of interest" description="Disordered" evidence="4">
    <location>
        <begin position="1"/>
        <end position="27"/>
    </location>
</feature>
<dbReference type="InterPro" id="IPR001608">
    <property type="entry name" value="Ala_racemase_N"/>
</dbReference>
<dbReference type="Gene3D" id="3.20.20.10">
    <property type="entry name" value="Alanine racemase"/>
    <property type="match status" value="1"/>
</dbReference>
<evidence type="ECO:0000313" key="7">
    <source>
        <dbReference type="Proteomes" id="UP001500102"/>
    </source>
</evidence>
<organism evidence="6 7">
    <name type="scientific">Arthrobacter humicola</name>
    <dbReference type="NCBI Taxonomy" id="409291"/>
    <lineage>
        <taxon>Bacteria</taxon>
        <taxon>Bacillati</taxon>
        <taxon>Actinomycetota</taxon>
        <taxon>Actinomycetes</taxon>
        <taxon>Micrococcales</taxon>
        <taxon>Micrococcaceae</taxon>
        <taxon>Arthrobacter</taxon>
    </lineage>
</organism>
<dbReference type="HAMAP" id="MF_02087">
    <property type="entry name" value="PLP_homeostasis"/>
    <property type="match status" value="1"/>
</dbReference>
<keyword evidence="7" id="KW-1185">Reference proteome</keyword>
<dbReference type="CDD" id="cd00635">
    <property type="entry name" value="PLPDE_III_YBL036c_like"/>
    <property type="match status" value="1"/>
</dbReference>
<evidence type="ECO:0000256" key="3">
    <source>
        <dbReference type="RuleBase" id="RU004514"/>
    </source>
</evidence>
<comment type="caution">
    <text evidence="6">The sequence shown here is derived from an EMBL/GenBank/DDBJ whole genome shotgun (WGS) entry which is preliminary data.</text>
</comment>